<name>A0A7R8WRV2_9CRUS</name>
<protein>
    <submittedName>
        <fullName evidence="7">Uncharacterized protein</fullName>
    </submittedName>
</protein>
<dbReference type="InterPro" id="IPR000715">
    <property type="entry name" value="Glycosyl_transferase_4"/>
</dbReference>
<dbReference type="NCBIfam" id="TIGR00445">
    <property type="entry name" value="mraY"/>
    <property type="match status" value="1"/>
</dbReference>
<keyword evidence="5" id="KW-1133">Transmembrane helix</keyword>
<feature type="non-terminal residue" evidence="7">
    <location>
        <position position="1"/>
    </location>
</feature>
<dbReference type="GO" id="GO:0071555">
    <property type="term" value="P:cell wall organization"/>
    <property type="evidence" value="ECO:0007669"/>
    <property type="project" value="TreeGrafter"/>
</dbReference>
<dbReference type="GO" id="GO:0005886">
    <property type="term" value="C:plasma membrane"/>
    <property type="evidence" value="ECO:0007669"/>
    <property type="project" value="TreeGrafter"/>
</dbReference>
<dbReference type="HAMAP" id="MF_00038">
    <property type="entry name" value="MraY"/>
    <property type="match status" value="1"/>
</dbReference>
<keyword evidence="6" id="KW-0472">Membrane</keyword>
<dbReference type="PANTHER" id="PTHR22926">
    <property type="entry name" value="PHOSPHO-N-ACETYLMURAMOYL-PENTAPEPTIDE-TRANSFERASE"/>
    <property type="match status" value="1"/>
</dbReference>
<accession>A0A7R8WRV2</accession>
<sequence length="436" mass="47052">MQAGLEALASMGDGEKVAVLGDMLELGGGSVEAHRLVGREAASLRLDRLLLVGRFADEILKGALDGGFPRGKVETFSAKEEIPPFVEDLEEGFNVFRYITFRCIGSAVTAFLLLLIFGPLFIRTMQRLQIGQIVRSDGLESHFSKRGVPTMGGMLIIVAILISTLLWARLDNTLVWLTLFTLLYFGGIGAVDDYRKIARNNSIGLSARGKMIFQVLGALVIGVVIYCLPGFDGHLSVPFFKNVRPDLGLFYIVFAMLVIVGASNAVNLTDGLDGLAAGPTVISSAVYLVFSYLAGHIVLADYLQIPYVAGSGEVAVFCGAMVGGALGFLWFNAYPAQIFMGDVGSLGIGGALGAVAIIVKQEMVLAIVGGVFVMEAMSVIMQVSYFKLTGGKRIFLMAPFHHHFEKKGWQEPKVVIRFWIISVVLALFALATLKLR</sequence>
<comment type="subcellular location">
    <subcellularLocation>
        <location evidence="1">Membrane</location>
        <topology evidence="1">Multi-pass membrane protein</topology>
    </subcellularLocation>
</comment>
<gene>
    <name evidence="7" type="ORF">CTOB1V02_LOCUS14501</name>
</gene>
<dbReference type="GO" id="GO:0044038">
    <property type="term" value="P:cell wall macromolecule biosynthetic process"/>
    <property type="evidence" value="ECO:0007669"/>
    <property type="project" value="TreeGrafter"/>
</dbReference>
<dbReference type="Gene3D" id="3.90.190.20">
    <property type="entry name" value="Mur ligase, C-terminal domain"/>
    <property type="match status" value="1"/>
</dbReference>
<dbReference type="GO" id="GO:0008963">
    <property type="term" value="F:phospho-N-acetylmuramoyl-pentapeptide-transferase activity"/>
    <property type="evidence" value="ECO:0007669"/>
    <property type="project" value="InterPro"/>
</dbReference>
<dbReference type="EMBL" id="OB681055">
    <property type="protein sequence ID" value="CAD7236686.1"/>
    <property type="molecule type" value="Genomic_DNA"/>
</dbReference>
<proteinExistence type="inferred from homology"/>
<organism evidence="7">
    <name type="scientific">Cyprideis torosa</name>
    <dbReference type="NCBI Taxonomy" id="163714"/>
    <lineage>
        <taxon>Eukaryota</taxon>
        <taxon>Metazoa</taxon>
        <taxon>Ecdysozoa</taxon>
        <taxon>Arthropoda</taxon>
        <taxon>Crustacea</taxon>
        <taxon>Oligostraca</taxon>
        <taxon>Ostracoda</taxon>
        <taxon>Podocopa</taxon>
        <taxon>Podocopida</taxon>
        <taxon>Cytherocopina</taxon>
        <taxon>Cytheroidea</taxon>
        <taxon>Cytherideidae</taxon>
        <taxon>Cyprideis</taxon>
    </lineage>
</organism>
<evidence type="ECO:0000256" key="5">
    <source>
        <dbReference type="ARBA" id="ARBA00022989"/>
    </source>
</evidence>
<dbReference type="SUPFAM" id="SSF53244">
    <property type="entry name" value="MurD-like peptide ligases, peptide-binding domain"/>
    <property type="match status" value="1"/>
</dbReference>
<dbReference type="OrthoDB" id="5600529at2759"/>
<comment type="similarity">
    <text evidence="2">Belongs to the glycosyltransferase 4 family. MraY subfamily.</text>
</comment>
<dbReference type="InterPro" id="IPR036615">
    <property type="entry name" value="Mur_ligase_C_dom_sf"/>
</dbReference>
<keyword evidence="3" id="KW-0808">Transferase</keyword>
<evidence type="ECO:0000256" key="1">
    <source>
        <dbReference type="ARBA" id="ARBA00004141"/>
    </source>
</evidence>
<evidence type="ECO:0000256" key="3">
    <source>
        <dbReference type="ARBA" id="ARBA00022679"/>
    </source>
</evidence>
<dbReference type="PROSITE" id="PS01348">
    <property type="entry name" value="MRAY_2"/>
    <property type="match status" value="1"/>
</dbReference>
<dbReference type="CDD" id="cd06852">
    <property type="entry name" value="GT_MraY"/>
    <property type="match status" value="1"/>
</dbReference>
<dbReference type="AlphaFoldDB" id="A0A7R8WRV2"/>
<keyword evidence="4" id="KW-0812">Transmembrane</keyword>
<reference evidence="7" key="1">
    <citation type="submission" date="2020-11" db="EMBL/GenBank/DDBJ databases">
        <authorList>
            <person name="Tran Van P."/>
        </authorList>
    </citation>
    <scope>NUCLEOTIDE SEQUENCE</scope>
</reference>
<evidence type="ECO:0000256" key="6">
    <source>
        <dbReference type="ARBA" id="ARBA00023136"/>
    </source>
</evidence>
<dbReference type="GO" id="GO:0016881">
    <property type="term" value="F:acid-amino acid ligase activity"/>
    <property type="evidence" value="ECO:0007669"/>
    <property type="project" value="InterPro"/>
</dbReference>
<dbReference type="InterPro" id="IPR003524">
    <property type="entry name" value="PNAcMuramoyl-5peptid_Trfase"/>
</dbReference>
<evidence type="ECO:0000256" key="2">
    <source>
        <dbReference type="ARBA" id="ARBA00005583"/>
    </source>
</evidence>
<dbReference type="InterPro" id="IPR018480">
    <property type="entry name" value="PNAcMuramoyl-5peptid_Trfase_CS"/>
</dbReference>
<evidence type="ECO:0000313" key="7">
    <source>
        <dbReference type="EMBL" id="CAD7236686.1"/>
    </source>
</evidence>
<dbReference type="Pfam" id="PF00953">
    <property type="entry name" value="Glycos_transf_4"/>
    <property type="match status" value="1"/>
</dbReference>
<evidence type="ECO:0000256" key="4">
    <source>
        <dbReference type="ARBA" id="ARBA00022692"/>
    </source>
</evidence>
<dbReference type="PANTHER" id="PTHR22926:SF5">
    <property type="entry name" value="PHOSPHO-N-ACETYLMURAMOYL-PENTAPEPTIDE-TRANSFERASE HOMOLOG"/>
    <property type="match status" value="1"/>
</dbReference>